<accession>A0A1Y3CNG1</accession>
<dbReference type="GO" id="GO:0015628">
    <property type="term" value="P:protein secretion by the type II secretion system"/>
    <property type="evidence" value="ECO:0007669"/>
    <property type="project" value="InterPro"/>
</dbReference>
<dbReference type="OrthoDB" id="5587184at2"/>
<feature type="transmembrane region" description="Helical" evidence="11">
    <location>
        <begin position="12"/>
        <end position="34"/>
    </location>
</feature>
<name>A0A1Y3CNG1_9GAMM</name>
<evidence type="ECO:0000256" key="5">
    <source>
        <dbReference type="ARBA" id="ARBA00022519"/>
    </source>
</evidence>
<dbReference type="Gene3D" id="3.30.700.10">
    <property type="entry name" value="Glycoprotein, Type 4 Pilin"/>
    <property type="match status" value="1"/>
</dbReference>
<dbReference type="InterPro" id="IPR012902">
    <property type="entry name" value="N_methyl_site"/>
</dbReference>
<evidence type="ECO:0000313" key="13">
    <source>
        <dbReference type="EMBL" id="OTG67146.1"/>
    </source>
</evidence>
<reference evidence="13 14" key="1">
    <citation type="submission" date="2017-04" db="EMBL/GenBank/DDBJ databases">
        <title>High diversity of culturable Acinetobacter species in natural soil and water ecosystems.</title>
        <authorList>
            <person name="Nemec A."/>
            <person name="Radolfova-Krizova L."/>
        </authorList>
    </citation>
    <scope>NUCLEOTIDE SEQUENCE [LARGE SCALE GENOMIC DNA]</scope>
    <source>
        <strain evidence="13 14">ANC 4999</strain>
    </source>
</reference>
<evidence type="ECO:0000256" key="6">
    <source>
        <dbReference type="ARBA" id="ARBA00022692"/>
    </source>
</evidence>
<dbReference type="RefSeq" id="WP_086202005.1">
    <property type="nucleotide sequence ID" value="NZ_NEGB01000001.1"/>
</dbReference>
<dbReference type="PROSITE" id="PS00409">
    <property type="entry name" value="PROKAR_NTER_METHYL"/>
    <property type="match status" value="1"/>
</dbReference>
<dbReference type="GO" id="GO:0015627">
    <property type="term" value="C:type II protein secretion system complex"/>
    <property type="evidence" value="ECO:0007669"/>
    <property type="project" value="InterPro"/>
</dbReference>
<keyword evidence="8 11" id="KW-0472">Membrane</keyword>
<dbReference type="NCBIfam" id="TIGR02532">
    <property type="entry name" value="IV_pilin_GFxxxE"/>
    <property type="match status" value="1"/>
</dbReference>
<keyword evidence="14" id="KW-1185">Reference proteome</keyword>
<keyword evidence="7 11" id="KW-1133">Transmembrane helix</keyword>
<dbReference type="Proteomes" id="UP000242765">
    <property type="component" value="Unassembled WGS sequence"/>
</dbReference>
<evidence type="ECO:0000256" key="3">
    <source>
        <dbReference type="ARBA" id="ARBA00022475"/>
    </source>
</evidence>
<comment type="subcellular location">
    <subcellularLocation>
        <location evidence="1">Cell inner membrane</location>
        <topology evidence="1">Single-pass membrane protein</topology>
    </subcellularLocation>
</comment>
<sequence length="166" mass="17543">MQKNKGFTLVELMVTIAVLAIIATMAVPSFNRLILSQKLNSNTRALVSAFNLAKSQASVMKRTVAVCPNKTVAGAAYTKDDCATAAIVNYTTTTDPKEKADLLANQVILVAIDSRVDLKSGSATQIVFNEIGSSGAQKTMSLCAGKELRTITILQLGNVTQTTGTC</sequence>
<dbReference type="EMBL" id="NEGB01000001">
    <property type="protein sequence ID" value="OTG67146.1"/>
    <property type="molecule type" value="Genomic_DNA"/>
</dbReference>
<evidence type="ECO:0000256" key="1">
    <source>
        <dbReference type="ARBA" id="ARBA00004377"/>
    </source>
</evidence>
<gene>
    <name evidence="13" type="ORF">B9T28_00435</name>
</gene>
<dbReference type="InterPro" id="IPR045584">
    <property type="entry name" value="Pilin-like"/>
</dbReference>
<comment type="caution">
    <text evidence="13">The sequence shown here is derived from an EMBL/GenBank/DDBJ whole genome shotgun (WGS) entry which is preliminary data.</text>
</comment>
<evidence type="ECO:0000256" key="9">
    <source>
        <dbReference type="ARBA" id="ARBA00025772"/>
    </source>
</evidence>
<dbReference type="AlphaFoldDB" id="A0A1Y3CNG1"/>
<dbReference type="InterPro" id="IPR022346">
    <property type="entry name" value="T2SS_GspH"/>
</dbReference>
<keyword evidence="4" id="KW-0488">Methylation</keyword>
<protein>
    <recommendedName>
        <fullName evidence="2">Type II secretion system protein H</fullName>
    </recommendedName>
    <alternativeName>
        <fullName evidence="10">General secretion pathway protein H</fullName>
    </alternativeName>
</protein>
<evidence type="ECO:0000256" key="7">
    <source>
        <dbReference type="ARBA" id="ARBA00022989"/>
    </source>
</evidence>
<dbReference type="SUPFAM" id="SSF54523">
    <property type="entry name" value="Pili subunits"/>
    <property type="match status" value="1"/>
</dbReference>
<evidence type="ECO:0000313" key="14">
    <source>
        <dbReference type="Proteomes" id="UP000242765"/>
    </source>
</evidence>
<organism evidence="13 14">
    <name type="scientific">Acinetobacter silvestris</name>
    <dbReference type="NCBI Taxonomy" id="1977882"/>
    <lineage>
        <taxon>Bacteria</taxon>
        <taxon>Pseudomonadati</taxon>
        <taxon>Pseudomonadota</taxon>
        <taxon>Gammaproteobacteria</taxon>
        <taxon>Moraxellales</taxon>
        <taxon>Moraxellaceae</taxon>
        <taxon>Acinetobacter</taxon>
    </lineage>
</organism>
<evidence type="ECO:0000256" key="10">
    <source>
        <dbReference type="ARBA" id="ARBA00030775"/>
    </source>
</evidence>
<keyword evidence="5" id="KW-0997">Cell inner membrane</keyword>
<keyword evidence="6 11" id="KW-0812">Transmembrane</keyword>
<dbReference type="Pfam" id="PF12019">
    <property type="entry name" value="GspH"/>
    <property type="match status" value="1"/>
</dbReference>
<comment type="similarity">
    <text evidence="9">Belongs to the GSP H family.</text>
</comment>
<evidence type="ECO:0000256" key="4">
    <source>
        <dbReference type="ARBA" id="ARBA00022481"/>
    </source>
</evidence>
<evidence type="ECO:0000259" key="12">
    <source>
        <dbReference type="Pfam" id="PF12019"/>
    </source>
</evidence>
<feature type="domain" description="General secretion pathway GspH" evidence="12">
    <location>
        <begin position="43"/>
        <end position="157"/>
    </location>
</feature>
<evidence type="ECO:0000256" key="2">
    <source>
        <dbReference type="ARBA" id="ARBA00021549"/>
    </source>
</evidence>
<keyword evidence="3" id="KW-1003">Cell membrane</keyword>
<dbReference type="STRING" id="1977882.B9T28_00435"/>
<evidence type="ECO:0000256" key="8">
    <source>
        <dbReference type="ARBA" id="ARBA00023136"/>
    </source>
</evidence>
<evidence type="ECO:0000256" key="11">
    <source>
        <dbReference type="SAM" id="Phobius"/>
    </source>
</evidence>
<dbReference type="GO" id="GO:0005886">
    <property type="term" value="C:plasma membrane"/>
    <property type="evidence" value="ECO:0007669"/>
    <property type="project" value="UniProtKB-SubCell"/>
</dbReference>
<proteinExistence type="inferred from homology"/>
<dbReference type="Pfam" id="PF07963">
    <property type="entry name" value="N_methyl"/>
    <property type="match status" value="1"/>
</dbReference>